<dbReference type="WBParaSite" id="PgR097_g021_t01">
    <property type="protein sequence ID" value="PgR097_g021_t01"/>
    <property type="gene ID" value="PgR097_g021"/>
</dbReference>
<feature type="compositionally biased region" description="Basic and acidic residues" evidence="6">
    <location>
        <begin position="431"/>
        <end position="525"/>
    </location>
</feature>
<evidence type="ECO:0000256" key="5">
    <source>
        <dbReference type="ARBA" id="ARBA00023136"/>
    </source>
</evidence>
<dbReference type="Pfam" id="PF16880">
    <property type="entry name" value="EHD_N"/>
    <property type="match status" value="1"/>
</dbReference>
<dbReference type="InterPro" id="IPR045063">
    <property type="entry name" value="Dynamin_N"/>
</dbReference>
<feature type="compositionally biased region" description="Basic and acidic residues" evidence="6">
    <location>
        <begin position="534"/>
        <end position="585"/>
    </location>
</feature>
<dbReference type="GO" id="GO:0005525">
    <property type="term" value="F:GTP binding"/>
    <property type="evidence" value="ECO:0007669"/>
    <property type="project" value="InterPro"/>
</dbReference>
<feature type="compositionally biased region" description="Basic and acidic residues" evidence="6">
    <location>
        <begin position="617"/>
        <end position="643"/>
    </location>
</feature>
<protein>
    <submittedName>
        <fullName evidence="9">Dynamin-type G domain-containing protein</fullName>
    </submittedName>
</protein>
<dbReference type="PANTHER" id="PTHR43681:SF1">
    <property type="entry name" value="SARCALUMENIN"/>
    <property type="match status" value="1"/>
</dbReference>
<comment type="subcellular location">
    <subcellularLocation>
        <location evidence="1">Cell membrane</location>
        <topology evidence="1">Peripheral membrane protein</topology>
        <orientation evidence="1">Cytoplasmic side</orientation>
    </subcellularLocation>
    <subcellularLocation>
        <location evidence="2">Endosome membrane</location>
        <topology evidence="2">Peripheral membrane protein</topology>
    </subcellularLocation>
</comment>
<dbReference type="SUPFAM" id="SSF52540">
    <property type="entry name" value="P-loop containing nucleoside triphosphate hydrolases"/>
    <property type="match status" value="1"/>
</dbReference>
<evidence type="ECO:0000256" key="2">
    <source>
        <dbReference type="ARBA" id="ARBA00004481"/>
    </source>
</evidence>
<dbReference type="Pfam" id="PF18150">
    <property type="entry name" value="DUF5600"/>
    <property type="match status" value="1"/>
</dbReference>
<evidence type="ECO:0000256" key="3">
    <source>
        <dbReference type="ARBA" id="ARBA00022475"/>
    </source>
</evidence>
<dbReference type="GO" id="GO:0010008">
    <property type="term" value="C:endosome membrane"/>
    <property type="evidence" value="ECO:0007669"/>
    <property type="project" value="UniProtKB-SubCell"/>
</dbReference>
<dbReference type="InterPro" id="IPR031692">
    <property type="entry name" value="EHD_N"/>
</dbReference>
<reference evidence="9" key="1">
    <citation type="submission" date="2022-11" db="UniProtKB">
        <authorList>
            <consortium name="WormBaseParasite"/>
        </authorList>
    </citation>
    <scope>IDENTIFICATION</scope>
</reference>
<evidence type="ECO:0000313" key="9">
    <source>
        <dbReference type="WBParaSite" id="PgR097_g021_t01"/>
    </source>
</evidence>
<dbReference type="InterPro" id="IPR040990">
    <property type="entry name" value="DUF5600"/>
</dbReference>
<organism evidence="8 9">
    <name type="scientific">Parascaris univalens</name>
    <name type="common">Nematode worm</name>
    <dbReference type="NCBI Taxonomy" id="6257"/>
    <lineage>
        <taxon>Eukaryota</taxon>
        <taxon>Metazoa</taxon>
        <taxon>Ecdysozoa</taxon>
        <taxon>Nematoda</taxon>
        <taxon>Chromadorea</taxon>
        <taxon>Rhabditida</taxon>
        <taxon>Spirurina</taxon>
        <taxon>Ascaridomorpha</taxon>
        <taxon>Ascaridoidea</taxon>
        <taxon>Ascarididae</taxon>
        <taxon>Parascaris</taxon>
    </lineage>
</organism>
<name>A0A915C777_PARUN</name>
<evidence type="ECO:0000256" key="1">
    <source>
        <dbReference type="ARBA" id="ARBA00004413"/>
    </source>
</evidence>
<feature type="compositionally biased region" description="Basic and acidic residues" evidence="6">
    <location>
        <begin position="597"/>
        <end position="607"/>
    </location>
</feature>
<evidence type="ECO:0000256" key="4">
    <source>
        <dbReference type="ARBA" id="ARBA00022753"/>
    </source>
</evidence>
<dbReference type="InterPro" id="IPR030381">
    <property type="entry name" value="G_DYNAMIN_dom"/>
</dbReference>
<keyword evidence="4" id="KW-0967">Endosome</keyword>
<evidence type="ECO:0000313" key="8">
    <source>
        <dbReference type="Proteomes" id="UP000887569"/>
    </source>
</evidence>
<keyword evidence="5" id="KW-0472">Membrane</keyword>
<dbReference type="Pfam" id="PF00350">
    <property type="entry name" value="Dynamin_N"/>
    <property type="match status" value="1"/>
</dbReference>
<feature type="region of interest" description="Disordered" evidence="6">
    <location>
        <begin position="423"/>
        <end position="643"/>
    </location>
</feature>
<dbReference type="InterPro" id="IPR051943">
    <property type="entry name" value="TRAFAC_Dynamin-like_GTPase"/>
</dbReference>
<dbReference type="PANTHER" id="PTHR43681">
    <property type="entry name" value="TRANSMEMBRANE GTPASE FZO"/>
    <property type="match status" value="1"/>
</dbReference>
<keyword evidence="3" id="KW-1003">Cell membrane</keyword>
<dbReference type="Gene3D" id="1.10.268.20">
    <property type="match status" value="1"/>
</dbReference>
<sequence length="643" mass="72923">YCLLGGRVSKYRLIMCKPKKMVLANRDNADAMKALKMVYDEKVKPTEIRHLYSQFDTPPIRDAELFGKPTIMLLGQYSVGKTSMIAYLLNGTYPGADIGPEPTTDIFAHISYSEFPITIPGTTLVADKDYQFQTLDMFGDVFLNKLRATNFKADLLKYISIIDTPGILTGDKQVAARGYDFSKIIKFLSNKVDLIILLFDANKLDISDEYKQVIEILDGCDDKIRIVLNKADSVRPRELVRVRGALMWALGKIMKCPEVPKVYIGSFWPYWNEKNALLRGAIQEDLDALIKDILNLPSDYHAKRVNDVIRRARNLRLHSYIMDEVMKTSMFFKSTKNSADSQTEPTKLIGIYHNVARQRRVVLNDFPDPLIFHEKAKATDPKQWNRLDPKLDKLLNEFLEHDVAPIVTTAINEARIVIDYKPPKKVPLPKDYNELKRISEERPNEKNTNKKEDKDEKKKVRRNEGSDEKDAASGDAKRGDSMEKKEDKERKKDERKESKMGDSKKGDEQPKGSPNKSDDKEEETPKNQSKPTAKRGDSGGKDDRNKENNDENASGKEAKKENSKSNDEGKGSERKPKDAKNESKSTKASNKSQKRKEKSEVKSEKSGANDNSVPSGEKAEKKIADEDENKSKQAGDSSQKKSE</sequence>
<keyword evidence="8" id="KW-1185">Reference proteome</keyword>
<evidence type="ECO:0000259" key="7">
    <source>
        <dbReference type="PROSITE" id="PS51718"/>
    </source>
</evidence>
<accession>A0A915C777</accession>
<dbReference type="Gene3D" id="3.40.50.300">
    <property type="entry name" value="P-loop containing nucleotide triphosphate hydrolases"/>
    <property type="match status" value="1"/>
</dbReference>
<evidence type="ECO:0000256" key="6">
    <source>
        <dbReference type="SAM" id="MobiDB-lite"/>
    </source>
</evidence>
<feature type="domain" description="Dynamin-type G" evidence="7">
    <location>
        <begin position="65"/>
        <end position="297"/>
    </location>
</feature>
<dbReference type="PROSITE" id="PS51718">
    <property type="entry name" value="G_DYNAMIN_2"/>
    <property type="match status" value="1"/>
</dbReference>
<dbReference type="InterPro" id="IPR027417">
    <property type="entry name" value="P-loop_NTPase"/>
</dbReference>
<dbReference type="Proteomes" id="UP000887569">
    <property type="component" value="Unplaced"/>
</dbReference>
<proteinExistence type="predicted"/>
<dbReference type="AlphaFoldDB" id="A0A915C777"/>